<keyword evidence="1" id="KW-0472">Membrane</keyword>
<keyword evidence="1" id="KW-1133">Transmembrane helix</keyword>
<name>A0AAD8A8V9_DIPPU</name>
<evidence type="ECO:0000313" key="3">
    <source>
        <dbReference type="Proteomes" id="UP001233999"/>
    </source>
</evidence>
<reference evidence="2" key="1">
    <citation type="journal article" date="2023" name="IScience">
        <title>Live-bearing cockroach genome reveals convergent evolutionary mechanisms linked to viviparity in insects and beyond.</title>
        <authorList>
            <person name="Fouks B."/>
            <person name="Harrison M.C."/>
            <person name="Mikhailova A.A."/>
            <person name="Marchal E."/>
            <person name="English S."/>
            <person name="Carruthers M."/>
            <person name="Jennings E.C."/>
            <person name="Chiamaka E.L."/>
            <person name="Frigard R.A."/>
            <person name="Pippel M."/>
            <person name="Attardo G.M."/>
            <person name="Benoit J.B."/>
            <person name="Bornberg-Bauer E."/>
            <person name="Tobe S.S."/>
        </authorList>
    </citation>
    <scope>NUCLEOTIDE SEQUENCE</scope>
    <source>
        <strain evidence="2">Stay&amp;Tobe</strain>
    </source>
</reference>
<comment type="caution">
    <text evidence="2">The sequence shown here is derived from an EMBL/GenBank/DDBJ whole genome shotgun (WGS) entry which is preliminary data.</text>
</comment>
<feature type="transmembrane region" description="Helical" evidence="1">
    <location>
        <begin position="7"/>
        <end position="31"/>
    </location>
</feature>
<keyword evidence="1" id="KW-0812">Transmembrane</keyword>
<sequence length="52" mass="5877">VALLRHFLLYVRRLGGIFVLINSLATIMAYYDELVEDFRAVGRGLEASVTHP</sequence>
<protein>
    <submittedName>
        <fullName evidence="2">Uncharacterized protein</fullName>
    </submittedName>
</protein>
<organism evidence="2 3">
    <name type="scientific">Diploptera punctata</name>
    <name type="common">Pacific beetle cockroach</name>
    <dbReference type="NCBI Taxonomy" id="6984"/>
    <lineage>
        <taxon>Eukaryota</taxon>
        <taxon>Metazoa</taxon>
        <taxon>Ecdysozoa</taxon>
        <taxon>Arthropoda</taxon>
        <taxon>Hexapoda</taxon>
        <taxon>Insecta</taxon>
        <taxon>Pterygota</taxon>
        <taxon>Neoptera</taxon>
        <taxon>Polyneoptera</taxon>
        <taxon>Dictyoptera</taxon>
        <taxon>Blattodea</taxon>
        <taxon>Blaberoidea</taxon>
        <taxon>Blaberidae</taxon>
        <taxon>Diplopterinae</taxon>
        <taxon>Diploptera</taxon>
    </lineage>
</organism>
<evidence type="ECO:0000313" key="2">
    <source>
        <dbReference type="EMBL" id="KAJ9594624.1"/>
    </source>
</evidence>
<dbReference type="EMBL" id="JASPKZ010002826">
    <property type="protein sequence ID" value="KAJ9594624.1"/>
    <property type="molecule type" value="Genomic_DNA"/>
</dbReference>
<evidence type="ECO:0000256" key="1">
    <source>
        <dbReference type="SAM" id="Phobius"/>
    </source>
</evidence>
<dbReference type="Proteomes" id="UP001233999">
    <property type="component" value="Unassembled WGS sequence"/>
</dbReference>
<feature type="non-terminal residue" evidence="2">
    <location>
        <position position="52"/>
    </location>
</feature>
<keyword evidence="3" id="KW-1185">Reference proteome</keyword>
<gene>
    <name evidence="2" type="ORF">L9F63_027392</name>
</gene>
<reference evidence="2" key="2">
    <citation type="submission" date="2023-05" db="EMBL/GenBank/DDBJ databases">
        <authorList>
            <person name="Fouks B."/>
        </authorList>
    </citation>
    <scope>NUCLEOTIDE SEQUENCE</scope>
    <source>
        <strain evidence="2">Stay&amp;Tobe</strain>
        <tissue evidence="2">Testes</tissue>
    </source>
</reference>
<feature type="non-terminal residue" evidence="2">
    <location>
        <position position="1"/>
    </location>
</feature>
<proteinExistence type="predicted"/>
<dbReference type="AlphaFoldDB" id="A0AAD8A8V9"/>
<accession>A0AAD8A8V9</accession>